<name>A0ABQ1IL22_9GAMM</name>
<dbReference type="InterPro" id="IPR014506">
    <property type="entry name" value="UCP020479_CheW"/>
</dbReference>
<dbReference type="InterPro" id="IPR002545">
    <property type="entry name" value="CheW-lke_dom"/>
</dbReference>
<feature type="domain" description="CheW-like" evidence="2">
    <location>
        <begin position="163"/>
        <end position="296"/>
    </location>
</feature>
<protein>
    <submittedName>
        <fullName evidence="3">Chemotaxis protein W</fullName>
    </submittedName>
</protein>
<dbReference type="EMBL" id="BMKE01000013">
    <property type="protein sequence ID" value="GGB45338.1"/>
    <property type="molecule type" value="Genomic_DNA"/>
</dbReference>
<evidence type="ECO:0000256" key="1">
    <source>
        <dbReference type="SAM" id="MobiDB-lite"/>
    </source>
</evidence>
<dbReference type="SUPFAM" id="SSF50341">
    <property type="entry name" value="CheW-like"/>
    <property type="match status" value="1"/>
</dbReference>
<dbReference type="Gene3D" id="2.30.30.40">
    <property type="entry name" value="SH3 Domains"/>
    <property type="match status" value="1"/>
</dbReference>
<dbReference type="SMART" id="SM00260">
    <property type="entry name" value="CheW"/>
    <property type="match status" value="1"/>
</dbReference>
<feature type="compositionally biased region" description="Pro residues" evidence="1">
    <location>
        <begin position="85"/>
        <end position="94"/>
    </location>
</feature>
<evidence type="ECO:0000313" key="3">
    <source>
        <dbReference type="EMBL" id="GGB45338.1"/>
    </source>
</evidence>
<dbReference type="Pfam" id="PF01584">
    <property type="entry name" value="CheW"/>
    <property type="match status" value="1"/>
</dbReference>
<reference evidence="4" key="1">
    <citation type="journal article" date="2019" name="Int. J. Syst. Evol. Microbiol.">
        <title>The Global Catalogue of Microorganisms (GCM) 10K type strain sequencing project: providing services to taxonomists for standard genome sequencing and annotation.</title>
        <authorList>
            <consortium name="The Broad Institute Genomics Platform"/>
            <consortium name="The Broad Institute Genome Sequencing Center for Infectious Disease"/>
            <person name="Wu L."/>
            <person name="Ma J."/>
        </authorList>
    </citation>
    <scope>NUCLEOTIDE SEQUENCE [LARGE SCALE GENOMIC DNA]</scope>
    <source>
        <strain evidence="4">CGMCC 1.15923</strain>
    </source>
</reference>
<evidence type="ECO:0000313" key="4">
    <source>
        <dbReference type="Proteomes" id="UP000646152"/>
    </source>
</evidence>
<dbReference type="Proteomes" id="UP000646152">
    <property type="component" value="Unassembled WGS sequence"/>
</dbReference>
<feature type="region of interest" description="Disordered" evidence="1">
    <location>
        <begin position="121"/>
        <end position="144"/>
    </location>
</feature>
<gene>
    <name evidence="3" type="ORF">GCM10011502_18320</name>
</gene>
<organism evidence="3 4">
    <name type="scientific">Oceanisphaera marina</name>
    <dbReference type="NCBI Taxonomy" id="2017550"/>
    <lineage>
        <taxon>Bacteria</taxon>
        <taxon>Pseudomonadati</taxon>
        <taxon>Pseudomonadota</taxon>
        <taxon>Gammaproteobacteria</taxon>
        <taxon>Aeromonadales</taxon>
        <taxon>Aeromonadaceae</taxon>
        <taxon>Oceanisphaera</taxon>
    </lineage>
</organism>
<evidence type="ECO:0000259" key="2">
    <source>
        <dbReference type="PROSITE" id="PS50851"/>
    </source>
</evidence>
<dbReference type="Gene3D" id="2.40.50.180">
    <property type="entry name" value="CheA-289, Domain 4"/>
    <property type="match status" value="1"/>
</dbReference>
<dbReference type="InterPro" id="IPR036061">
    <property type="entry name" value="CheW-like_dom_sf"/>
</dbReference>
<dbReference type="PIRSF" id="PIRSF020479">
    <property type="entry name" value="UCP020479_CheW"/>
    <property type="match status" value="1"/>
</dbReference>
<feature type="region of interest" description="Disordered" evidence="1">
    <location>
        <begin position="64"/>
        <end position="94"/>
    </location>
</feature>
<accession>A0ABQ1IL22</accession>
<comment type="caution">
    <text evidence="3">The sequence shown here is derived from an EMBL/GenBank/DDBJ whole genome shotgun (WGS) entry which is preliminary data.</text>
</comment>
<keyword evidence="4" id="KW-1185">Reference proteome</keyword>
<dbReference type="RefSeq" id="WP_188629816.1">
    <property type="nucleotide sequence ID" value="NZ_BMKE01000013.1"/>
</dbReference>
<sequence>MNQRHSDALDDYFGSLLEEGPAVATQPSIALEQTASMPFADPEEEARRLALETLLARVAELKEEETPPVLAEPEQKPAVETPVPVAEPTPIPVPEPVAPPVIQESEPEPETSVQVEPLPAAPAAAAPPVIQESEPEPETSVQVEPLPAAPAAAEWRNMDTEHSFQVLFFEVAGMTFAVPLTHLGGIYQMSKLTNLFGKPAWFAGMLTERERQLYVVDTARWAMPGHTAEEQYQYLVTLGESNWGLGCHQLKGTAQLTREQVKWRATPGARPWLAGMVKEKMCALLHVDALIGLLEQGKNIDGQQV</sequence>
<proteinExistence type="predicted"/>
<dbReference type="PROSITE" id="PS50851">
    <property type="entry name" value="CHEW"/>
    <property type="match status" value="1"/>
</dbReference>